<evidence type="ECO:0000313" key="1">
    <source>
        <dbReference type="EMBL" id="GAA4577283.1"/>
    </source>
</evidence>
<organism evidence="1 2">
    <name type="scientific">Micromonospora coerulea</name>
    <dbReference type="NCBI Taxonomy" id="47856"/>
    <lineage>
        <taxon>Bacteria</taxon>
        <taxon>Bacillati</taxon>
        <taxon>Actinomycetota</taxon>
        <taxon>Actinomycetes</taxon>
        <taxon>Micromonosporales</taxon>
        <taxon>Micromonosporaceae</taxon>
        <taxon>Micromonospora</taxon>
    </lineage>
</organism>
<evidence type="ECO:0000313" key="2">
    <source>
        <dbReference type="Proteomes" id="UP001500307"/>
    </source>
</evidence>
<dbReference type="Proteomes" id="UP001500307">
    <property type="component" value="Unassembled WGS sequence"/>
</dbReference>
<dbReference type="InterPro" id="IPR029063">
    <property type="entry name" value="SAM-dependent_MTases_sf"/>
</dbReference>
<comment type="caution">
    <text evidence="1">The sequence shown here is derived from an EMBL/GenBank/DDBJ whole genome shotgun (WGS) entry which is preliminary data.</text>
</comment>
<name>A0ABP8SZV8_9ACTN</name>
<dbReference type="SUPFAM" id="SSF53335">
    <property type="entry name" value="S-adenosyl-L-methionine-dependent methyltransferases"/>
    <property type="match status" value="1"/>
</dbReference>
<protein>
    <submittedName>
        <fullName evidence="1">Nodulation protein NoeA</fullName>
    </submittedName>
</protein>
<reference evidence="2" key="1">
    <citation type="journal article" date="2019" name="Int. J. Syst. Evol. Microbiol.">
        <title>The Global Catalogue of Microorganisms (GCM) 10K type strain sequencing project: providing services to taxonomists for standard genome sequencing and annotation.</title>
        <authorList>
            <consortium name="The Broad Institute Genomics Platform"/>
            <consortium name="The Broad Institute Genome Sequencing Center for Infectious Disease"/>
            <person name="Wu L."/>
            <person name="Ma J."/>
        </authorList>
    </citation>
    <scope>NUCLEOTIDE SEQUENCE [LARGE SCALE GENOMIC DNA]</scope>
    <source>
        <strain evidence="2">JCM 3175</strain>
    </source>
</reference>
<proteinExistence type="predicted"/>
<dbReference type="Gene3D" id="3.40.50.150">
    <property type="entry name" value="Vaccinia Virus protein VP39"/>
    <property type="match status" value="1"/>
</dbReference>
<accession>A0ABP8SZV8</accession>
<sequence>MAHPDTGVRIDPGSFRDPGNRVFHRDGEVLRGLDERSARDWRALAGSGFFRTLLAAGKLCGTEEVAPAPPWSATLRHERIPFVSHPYEWSFGMLRDAALLHLEILRAALVDGFTTKDGSAYNLQWRGTAPVFIDIGSFQPYRDGEPWAGYRQFCQTLLYPLLLQAHLGVDFQPWLRARVDGLEPDQMRRFFGGARRLLPGVPTHVHLHGAMQQRHARATTSDVRAQLRDAGYSRELAAATVRGIEKLVRRLDRRPGESHWSDYQRTCGYSVQDRHAKERFVEEAVAAAAPAMALDLGANDGRYARIAARHARYVVAVEQDPAVVDALYRALRAEGERRILPLVMDLADPSPGGGWRGVERAGFAARTRADVVLALAVVHHLAIGRNVPLAEVVDQLAGLATPGAALVVEFVHPEDPMARRLLANKPDGLFPDYRREEFERLLAARCRITRRAELPSGTRTLYRAVVSG</sequence>
<dbReference type="EMBL" id="BAABGU010000034">
    <property type="protein sequence ID" value="GAA4577283.1"/>
    <property type="molecule type" value="Genomic_DNA"/>
</dbReference>
<gene>
    <name evidence="1" type="primary">noeA</name>
    <name evidence="1" type="ORF">GCM10023176_50530</name>
</gene>
<keyword evidence="2" id="KW-1185">Reference proteome</keyword>
<dbReference type="CDD" id="cd02440">
    <property type="entry name" value="AdoMet_MTases"/>
    <property type="match status" value="1"/>
</dbReference>
<dbReference type="RefSeq" id="WP_346123499.1">
    <property type="nucleotide sequence ID" value="NZ_BAABGU010000034.1"/>
</dbReference>